<proteinExistence type="predicted"/>
<evidence type="ECO:0000313" key="3">
    <source>
        <dbReference type="EMBL" id="NNU80072.1"/>
    </source>
</evidence>
<dbReference type="SUPFAM" id="SSF52091">
    <property type="entry name" value="SpoIIaa-like"/>
    <property type="match status" value="1"/>
</dbReference>
<dbReference type="Pfam" id="PF13466">
    <property type="entry name" value="STAS_2"/>
    <property type="match status" value="1"/>
</dbReference>
<reference evidence="3 4" key="1">
    <citation type="submission" date="2020-05" db="EMBL/GenBank/DDBJ databases">
        <title>Gimesia benthica sp. nov., a novel planctomycete isolated from a deep-sea water sample of the Northwest Indian Ocean.</title>
        <authorList>
            <person name="Wang J."/>
            <person name="Ruan C."/>
            <person name="Song L."/>
            <person name="Zhu Y."/>
            <person name="Li A."/>
            <person name="Zheng X."/>
            <person name="Wang L."/>
            <person name="Lu Z."/>
            <person name="Huang Y."/>
            <person name="Du W."/>
            <person name="Zhou Y."/>
            <person name="Huang L."/>
            <person name="Dai X."/>
        </authorList>
    </citation>
    <scope>NUCLEOTIDE SEQUENCE [LARGE SCALE GENOMIC DNA]</scope>
    <source>
        <strain evidence="3 4">YYQ-30</strain>
    </source>
</reference>
<keyword evidence="4" id="KW-1185">Reference proteome</keyword>
<name>A0A849L1C6_9RHOB</name>
<dbReference type="RefSeq" id="WP_171323528.1">
    <property type="nucleotide sequence ID" value="NZ_JABFBC010000001.1"/>
</dbReference>
<comment type="caution">
    <text evidence="3">The sequence shown here is derived from an EMBL/GenBank/DDBJ whole genome shotgun (WGS) entry which is preliminary data.</text>
</comment>
<feature type="domain" description="MlaB-like STAS" evidence="2">
    <location>
        <begin position="26"/>
        <end position="91"/>
    </location>
</feature>
<dbReference type="AlphaFoldDB" id="A0A849L1C6"/>
<dbReference type="EMBL" id="JABFBC010000001">
    <property type="protein sequence ID" value="NNU80072.1"/>
    <property type="molecule type" value="Genomic_DNA"/>
</dbReference>
<feature type="region of interest" description="Disordered" evidence="1">
    <location>
        <begin position="1"/>
        <end position="20"/>
    </location>
</feature>
<dbReference type="Gene3D" id="3.30.750.24">
    <property type="entry name" value="STAS domain"/>
    <property type="match status" value="1"/>
</dbReference>
<sequence>MPDKHAAKHASHSPGGSRQAVTVTFAEEQTVKSADAARAELLAAIGGDGQVRVDLTDATAADTGFLQVLIAACRAACLRGRPLTVVGIEGGPVPALMVGLGLIASEQQAPRYFEDLATAERAA</sequence>
<protein>
    <submittedName>
        <fullName evidence="3">STAS domain-containing protein</fullName>
    </submittedName>
</protein>
<dbReference type="InterPro" id="IPR036513">
    <property type="entry name" value="STAS_dom_sf"/>
</dbReference>
<gene>
    <name evidence="3" type="ORF">HMH01_06440</name>
</gene>
<organism evidence="3 4">
    <name type="scientific">Halovulum dunhuangense</name>
    <dbReference type="NCBI Taxonomy" id="1505036"/>
    <lineage>
        <taxon>Bacteria</taxon>
        <taxon>Pseudomonadati</taxon>
        <taxon>Pseudomonadota</taxon>
        <taxon>Alphaproteobacteria</taxon>
        <taxon>Rhodobacterales</taxon>
        <taxon>Paracoccaceae</taxon>
        <taxon>Halovulum</taxon>
    </lineage>
</organism>
<evidence type="ECO:0000259" key="2">
    <source>
        <dbReference type="Pfam" id="PF13466"/>
    </source>
</evidence>
<evidence type="ECO:0000313" key="4">
    <source>
        <dbReference type="Proteomes" id="UP000572377"/>
    </source>
</evidence>
<feature type="compositionally biased region" description="Basic residues" evidence="1">
    <location>
        <begin position="1"/>
        <end position="11"/>
    </location>
</feature>
<dbReference type="Proteomes" id="UP000572377">
    <property type="component" value="Unassembled WGS sequence"/>
</dbReference>
<accession>A0A849L1C6</accession>
<evidence type="ECO:0000256" key="1">
    <source>
        <dbReference type="SAM" id="MobiDB-lite"/>
    </source>
</evidence>
<dbReference type="InterPro" id="IPR058548">
    <property type="entry name" value="MlaB-like_STAS"/>
</dbReference>